<comment type="similarity">
    <text evidence="2">Belongs to the syntaxin family.</text>
</comment>
<name>A0AAV9J2M4_CYACA</name>
<feature type="coiled-coil region" evidence="10">
    <location>
        <begin position="74"/>
        <end position="123"/>
    </location>
</feature>
<evidence type="ECO:0000256" key="7">
    <source>
        <dbReference type="ARBA" id="ARBA00023034"/>
    </source>
</evidence>
<evidence type="ECO:0000256" key="4">
    <source>
        <dbReference type="ARBA" id="ARBA00022692"/>
    </source>
</evidence>
<dbReference type="EMBL" id="JANCYW010000019">
    <property type="protein sequence ID" value="KAK4538598.1"/>
    <property type="molecule type" value="Genomic_DNA"/>
</dbReference>
<sequence>MASRDRTATFVRYRAEARSTHQLDGHRWGGGGGRPMDTELRAFNQADGTLHAVTSHGGGGAQLPPRWVDVHEEIREHLGSIDQLRERLTVLRQRLLLPTFAEKVHEEEEIDRLTGEVTRLLQRCEVKVRQLGEFVHEPGIPGAERTIRANVQKKYAMEVQQVSAAFRREQRRYLDRLKAMESESATALVEVDSATGNGTAAAVAPPWQQPPSPRHEQVTAAYDPGFSHRQLSVLRSAEAHADERYQQVTRISRSIQDLASVVRDLATLVVEQGTVLDRIDYNIQEADVYTERAVEHLRQARRSQKRGLLHYCTLCLAVACVLMFLLLLLKLL</sequence>
<evidence type="ECO:0000256" key="3">
    <source>
        <dbReference type="ARBA" id="ARBA00022448"/>
    </source>
</evidence>
<comment type="caution">
    <text evidence="13">The sequence shown here is derived from an EMBL/GenBank/DDBJ whole genome shotgun (WGS) entry which is preliminary data.</text>
</comment>
<keyword evidence="8 10" id="KW-0175">Coiled coil</keyword>
<evidence type="ECO:0000256" key="10">
    <source>
        <dbReference type="SAM" id="Coils"/>
    </source>
</evidence>
<keyword evidence="3" id="KW-0813">Transport</keyword>
<dbReference type="PROSITE" id="PS50192">
    <property type="entry name" value="T_SNARE"/>
    <property type="match status" value="1"/>
</dbReference>
<dbReference type="AlphaFoldDB" id="A0AAV9J2M4"/>
<dbReference type="GO" id="GO:0006906">
    <property type="term" value="P:vesicle fusion"/>
    <property type="evidence" value="ECO:0007669"/>
    <property type="project" value="TreeGrafter"/>
</dbReference>
<proteinExistence type="inferred from homology"/>
<dbReference type="PANTHER" id="PTHR19957">
    <property type="entry name" value="SYNTAXIN"/>
    <property type="match status" value="1"/>
</dbReference>
<dbReference type="GO" id="GO:0048278">
    <property type="term" value="P:vesicle docking"/>
    <property type="evidence" value="ECO:0007669"/>
    <property type="project" value="TreeGrafter"/>
</dbReference>
<dbReference type="SMART" id="SM00397">
    <property type="entry name" value="t_SNARE"/>
    <property type="match status" value="1"/>
</dbReference>
<keyword evidence="9 11" id="KW-0472">Membrane</keyword>
<dbReference type="PANTHER" id="PTHR19957:SF83">
    <property type="entry name" value="SYNTAXIN-16"/>
    <property type="match status" value="1"/>
</dbReference>
<protein>
    <recommendedName>
        <fullName evidence="12">t-SNARE coiled-coil homology domain-containing protein</fullName>
    </recommendedName>
</protein>
<dbReference type="GO" id="GO:0006886">
    <property type="term" value="P:intracellular protein transport"/>
    <property type="evidence" value="ECO:0007669"/>
    <property type="project" value="InterPro"/>
</dbReference>
<dbReference type="InterPro" id="IPR010989">
    <property type="entry name" value="SNARE"/>
</dbReference>
<dbReference type="GO" id="GO:0000139">
    <property type="term" value="C:Golgi membrane"/>
    <property type="evidence" value="ECO:0007669"/>
    <property type="project" value="UniProtKB-SubCell"/>
</dbReference>
<evidence type="ECO:0000256" key="1">
    <source>
        <dbReference type="ARBA" id="ARBA00004409"/>
    </source>
</evidence>
<evidence type="ECO:0000256" key="2">
    <source>
        <dbReference type="ARBA" id="ARBA00009063"/>
    </source>
</evidence>
<gene>
    <name evidence="13" type="ORF">CDCA_CDCA19G4623</name>
</gene>
<dbReference type="InterPro" id="IPR006012">
    <property type="entry name" value="Syntaxin/epimorphin_CS"/>
</dbReference>
<keyword evidence="6 11" id="KW-1133">Transmembrane helix</keyword>
<organism evidence="13 14">
    <name type="scientific">Cyanidium caldarium</name>
    <name type="common">Red alga</name>
    <dbReference type="NCBI Taxonomy" id="2771"/>
    <lineage>
        <taxon>Eukaryota</taxon>
        <taxon>Rhodophyta</taxon>
        <taxon>Bangiophyceae</taxon>
        <taxon>Cyanidiales</taxon>
        <taxon>Cyanidiaceae</taxon>
        <taxon>Cyanidium</taxon>
    </lineage>
</organism>
<keyword evidence="14" id="KW-1185">Reference proteome</keyword>
<evidence type="ECO:0000313" key="13">
    <source>
        <dbReference type="EMBL" id="KAK4538598.1"/>
    </source>
</evidence>
<evidence type="ECO:0000256" key="8">
    <source>
        <dbReference type="ARBA" id="ARBA00023054"/>
    </source>
</evidence>
<reference evidence="13 14" key="1">
    <citation type="submission" date="2022-07" db="EMBL/GenBank/DDBJ databases">
        <title>Genome-wide signatures of adaptation to extreme environments.</title>
        <authorList>
            <person name="Cho C.H."/>
            <person name="Yoon H.S."/>
        </authorList>
    </citation>
    <scope>NUCLEOTIDE SEQUENCE [LARGE SCALE GENOMIC DNA]</scope>
    <source>
        <strain evidence="13 14">DBV 063 E5</strain>
    </source>
</reference>
<dbReference type="Proteomes" id="UP001301350">
    <property type="component" value="Unassembled WGS sequence"/>
</dbReference>
<evidence type="ECO:0000259" key="12">
    <source>
        <dbReference type="PROSITE" id="PS50192"/>
    </source>
</evidence>
<dbReference type="Pfam" id="PF05739">
    <property type="entry name" value="SNARE"/>
    <property type="match status" value="1"/>
</dbReference>
<dbReference type="InterPro" id="IPR045242">
    <property type="entry name" value="Syntaxin"/>
</dbReference>
<evidence type="ECO:0000256" key="9">
    <source>
        <dbReference type="ARBA" id="ARBA00023136"/>
    </source>
</evidence>
<feature type="transmembrane region" description="Helical" evidence="11">
    <location>
        <begin position="308"/>
        <end position="329"/>
    </location>
</feature>
<accession>A0AAV9J2M4</accession>
<dbReference type="GO" id="GO:0005484">
    <property type="term" value="F:SNAP receptor activity"/>
    <property type="evidence" value="ECO:0007669"/>
    <property type="project" value="InterPro"/>
</dbReference>
<dbReference type="CDD" id="cd15845">
    <property type="entry name" value="SNARE_syntaxin16"/>
    <property type="match status" value="1"/>
</dbReference>
<evidence type="ECO:0000313" key="14">
    <source>
        <dbReference type="Proteomes" id="UP001301350"/>
    </source>
</evidence>
<evidence type="ECO:0000256" key="5">
    <source>
        <dbReference type="ARBA" id="ARBA00022927"/>
    </source>
</evidence>
<dbReference type="Gene3D" id="1.20.58.70">
    <property type="match status" value="1"/>
</dbReference>
<evidence type="ECO:0000256" key="6">
    <source>
        <dbReference type="ARBA" id="ARBA00022989"/>
    </source>
</evidence>
<keyword evidence="4 11" id="KW-0812">Transmembrane</keyword>
<dbReference type="GO" id="GO:0000149">
    <property type="term" value="F:SNARE binding"/>
    <property type="evidence" value="ECO:0007669"/>
    <property type="project" value="TreeGrafter"/>
</dbReference>
<comment type="subcellular location">
    <subcellularLocation>
        <location evidence="1">Golgi apparatus membrane</location>
        <topology evidence="1">Single-pass type IV membrane protein</topology>
    </subcellularLocation>
</comment>
<dbReference type="GO" id="GO:0031201">
    <property type="term" value="C:SNARE complex"/>
    <property type="evidence" value="ECO:0007669"/>
    <property type="project" value="TreeGrafter"/>
</dbReference>
<dbReference type="SUPFAM" id="SSF47661">
    <property type="entry name" value="t-snare proteins"/>
    <property type="match status" value="1"/>
</dbReference>
<evidence type="ECO:0000256" key="11">
    <source>
        <dbReference type="SAM" id="Phobius"/>
    </source>
</evidence>
<keyword evidence="5" id="KW-0653">Protein transport</keyword>
<keyword evidence="7" id="KW-0333">Golgi apparatus</keyword>
<feature type="domain" description="T-SNARE coiled-coil homology" evidence="12">
    <location>
        <begin position="238"/>
        <end position="300"/>
    </location>
</feature>
<dbReference type="InterPro" id="IPR000727">
    <property type="entry name" value="T_SNARE_dom"/>
</dbReference>
<dbReference type="PROSITE" id="PS00914">
    <property type="entry name" value="SYNTAXIN"/>
    <property type="match status" value="1"/>
</dbReference>